<dbReference type="EC" id="3.2.2.31" evidence="3 13"/>
<dbReference type="GO" id="GO:0000701">
    <property type="term" value="F:purine-specific mismatch base pair DNA N-glycosylase activity"/>
    <property type="evidence" value="ECO:0007669"/>
    <property type="project" value="UniProtKB-EC"/>
</dbReference>
<dbReference type="GO" id="GO:0046872">
    <property type="term" value="F:metal ion binding"/>
    <property type="evidence" value="ECO:0007669"/>
    <property type="project" value="UniProtKB-UniRule"/>
</dbReference>
<comment type="similarity">
    <text evidence="2 13">Belongs to the Nth/MutY family.</text>
</comment>
<keyword evidence="7 13" id="KW-0227">DNA damage</keyword>
<accession>A0A8J5GKH9</accession>
<evidence type="ECO:0000256" key="2">
    <source>
        <dbReference type="ARBA" id="ARBA00008343"/>
    </source>
</evidence>
<dbReference type="GO" id="GO:0035485">
    <property type="term" value="F:adenine/guanine mispair binding"/>
    <property type="evidence" value="ECO:0007669"/>
    <property type="project" value="TreeGrafter"/>
</dbReference>
<dbReference type="InterPro" id="IPR029119">
    <property type="entry name" value="MutY_C"/>
</dbReference>
<dbReference type="SUPFAM" id="SSF48150">
    <property type="entry name" value="DNA-glycosylase"/>
    <property type="match status" value="1"/>
</dbReference>
<dbReference type="InterPro" id="IPR015797">
    <property type="entry name" value="NUDIX_hydrolase-like_dom_sf"/>
</dbReference>
<organism evidence="16 17">
    <name type="scientific">Zingiber officinale</name>
    <name type="common">Ginger</name>
    <name type="synonym">Amomum zingiber</name>
    <dbReference type="NCBI Taxonomy" id="94328"/>
    <lineage>
        <taxon>Eukaryota</taxon>
        <taxon>Viridiplantae</taxon>
        <taxon>Streptophyta</taxon>
        <taxon>Embryophyta</taxon>
        <taxon>Tracheophyta</taxon>
        <taxon>Spermatophyta</taxon>
        <taxon>Magnoliopsida</taxon>
        <taxon>Liliopsida</taxon>
        <taxon>Zingiberales</taxon>
        <taxon>Zingiberaceae</taxon>
        <taxon>Zingiber</taxon>
    </lineage>
</organism>
<dbReference type="CDD" id="cd03431">
    <property type="entry name" value="NUDIX_DNA_Glycosylase_C-MutY"/>
    <property type="match status" value="1"/>
</dbReference>
<evidence type="ECO:0000256" key="9">
    <source>
        <dbReference type="ARBA" id="ARBA00023004"/>
    </source>
</evidence>
<dbReference type="InterPro" id="IPR044298">
    <property type="entry name" value="MIG/MutY"/>
</dbReference>
<dbReference type="GO" id="GO:0006298">
    <property type="term" value="P:mismatch repair"/>
    <property type="evidence" value="ECO:0007669"/>
    <property type="project" value="TreeGrafter"/>
</dbReference>
<dbReference type="Pfam" id="PF14815">
    <property type="entry name" value="NUDIX_4"/>
    <property type="match status" value="1"/>
</dbReference>
<evidence type="ECO:0000313" key="16">
    <source>
        <dbReference type="EMBL" id="KAG6505384.1"/>
    </source>
</evidence>
<name>A0A8J5GKH9_ZINOF</name>
<dbReference type="GO" id="GO:0034039">
    <property type="term" value="F:8-oxo-7,8-dihydroguanine DNA N-glycosylase activity"/>
    <property type="evidence" value="ECO:0007669"/>
    <property type="project" value="TreeGrafter"/>
</dbReference>
<keyword evidence="12 13" id="KW-0326">Glycosidase</keyword>
<feature type="region of interest" description="Disordered" evidence="14">
    <location>
        <begin position="1"/>
        <end position="58"/>
    </location>
</feature>
<keyword evidence="8" id="KW-0378">Hydrolase</keyword>
<dbReference type="AlphaFoldDB" id="A0A8J5GKH9"/>
<dbReference type="InterPro" id="IPR023170">
    <property type="entry name" value="HhH_base_excis_C"/>
</dbReference>
<comment type="caution">
    <text evidence="16">The sequence shown here is derived from an EMBL/GenBank/DDBJ whole genome shotgun (WGS) entry which is preliminary data.</text>
</comment>
<evidence type="ECO:0000256" key="4">
    <source>
        <dbReference type="ARBA" id="ARBA00022023"/>
    </source>
</evidence>
<dbReference type="FunFam" id="1.10.340.30:FF:000002">
    <property type="entry name" value="Adenine DNA glycosylase"/>
    <property type="match status" value="1"/>
</dbReference>
<dbReference type="GO" id="GO:0006284">
    <property type="term" value="P:base-excision repair"/>
    <property type="evidence" value="ECO:0007669"/>
    <property type="project" value="UniProtKB-UniRule"/>
</dbReference>
<dbReference type="Gene3D" id="3.90.79.10">
    <property type="entry name" value="Nucleoside Triphosphate Pyrophosphohydrolase"/>
    <property type="match status" value="1"/>
</dbReference>
<protein>
    <recommendedName>
        <fullName evidence="4 13">Adenine DNA glycosylase</fullName>
        <ecNumber evidence="3 13">3.2.2.31</ecNumber>
    </recommendedName>
</protein>
<dbReference type="InterPro" id="IPR003265">
    <property type="entry name" value="HhH-GPD_domain"/>
</dbReference>
<evidence type="ECO:0000256" key="13">
    <source>
        <dbReference type="RuleBase" id="RU365096"/>
    </source>
</evidence>
<evidence type="ECO:0000256" key="3">
    <source>
        <dbReference type="ARBA" id="ARBA00012045"/>
    </source>
</evidence>
<feature type="domain" description="HhH-GPD" evidence="15">
    <location>
        <begin position="116"/>
        <end position="283"/>
    </location>
</feature>
<evidence type="ECO:0000256" key="12">
    <source>
        <dbReference type="ARBA" id="ARBA00023295"/>
    </source>
</evidence>
<evidence type="ECO:0000256" key="14">
    <source>
        <dbReference type="SAM" id="MobiDB-lite"/>
    </source>
</evidence>
<evidence type="ECO:0000256" key="7">
    <source>
        <dbReference type="ARBA" id="ARBA00022763"/>
    </source>
</evidence>
<keyword evidence="11" id="KW-0234">DNA repair</keyword>
<evidence type="ECO:0000256" key="6">
    <source>
        <dbReference type="ARBA" id="ARBA00022723"/>
    </source>
</evidence>
<reference evidence="16 17" key="1">
    <citation type="submission" date="2020-08" db="EMBL/GenBank/DDBJ databases">
        <title>Plant Genome Project.</title>
        <authorList>
            <person name="Zhang R.-G."/>
        </authorList>
    </citation>
    <scope>NUCLEOTIDE SEQUENCE [LARGE SCALE GENOMIC DNA]</scope>
    <source>
        <tissue evidence="16">Rhizome</tissue>
    </source>
</reference>
<dbReference type="CDD" id="cd00056">
    <property type="entry name" value="ENDO3c"/>
    <property type="match status" value="1"/>
</dbReference>
<evidence type="ECO:0000259" key="15">
    <source>
        <dbReference type="SMART" id="SM00478"/>
    </source>
</evidence>
<dbReference type="GO" id="GO:0032357">
    <property type="term" value="F:oxidized purine DNA binding"/>
    <property type="evidence" value="ECO:0007669"/>
    <property type="project" value="TreeGrafter"/>
</dbReference>
<proteinExistence type="inferred from homology"/>
<dbReference type="GO" id="GO:0051539">
    <property type="term" value="F:4 iron, 4 sulfur cluster binding"/>
    <property type="evidence" value="ECO:0007669"/>
    <property type="project" value="UniProtKB-UniRule"/>
</dbReference>
<keyword evidence="17" id="KW-1185">Reference proteome</keyword>
<feature type="compositionally biased region" description="Basic and acidic residues" evidence="14">
    <location>
        <begin position="1"/>
        <end position="16"/>
    </location>
</feature>
<evidence type="ECO:0000313" key="17">
    <source>
        <dbReference type="Proteomes" id="UP000734854"/>
    </source>
</evidence>
<keyword evidence="6" id="KW-0479">Metal-binding</keyword>
<evidence type="ECO:0000256" key="5">
    <source>
        <dbReference type="ARBA" id="ARBA00022485"/>
    </source>
</evidence>
<comment type="cofactor">
    <cofactor evidence="13">
        <name>[4Fe-4S] cluster</name>
        <dbReference type="ChEBI" id="CHEBI:49883"/>
    </cofactor>
    <text evidence="13">Binds 1 [4Fe-4S] cluster.</text>
</comment>
<comment type="function">
    <text evidence="13">Adenine glycosylase active on G-A mispairs.</text>
</comment>
<evidence type="ECO:0000256" key="8">
    <source>
        <dbReference type="ARBA" id="ARBA00022801"/>
    </source>
</evidence>
<keyword evidence="5" id="KW-0004">4Fe-4S</keyword>
<dbReference type="SUPFAM" id="SSF55811">
    <property type="entry name" value="Nudix"/>
    <property type="match status" value="1"/>
</dbReference>
<feature type="compositionally biased region" description="Basic and acidic residues" evidence="14">
    <location>
        <begin position="27"/>
        <end position="37"/>
    </location>
</feature>
<evidence type="ECO:0000256" key="1">
    <source>
        <dbReference type="ARBA" id="ARBA00000843"/>
    </source>
</evidence>
<dbReference type="PANTHER" id="PTHR42944">
    <property type="entry name" value="ADENINE DNA GLYCOSYLASE"/>
    <property type="match status" value="1"/>
</dbReference>
<comment type="catalytic activity">
    <reaction evidence="1 13">
        <text>Hydrolyzes free adenine bases from 7,8-dihydro-8-oxoguanine:adenine mismatched double-stranded DNA, leaving an apurinic site.</text>
        <dbReference type="EC" id="3.2.2.31"/>
    </reaction>
</comment>
<dbReference type="GO" id="GO:0005634">
    <property type="term" value="C:nucleus"/>
    <property type="evidence" value="ECO:0007669"/>
    <property type="project" value="TreeGrafter"/>
</dbReference>
<dbReference type="FunFam" id="3.90.79.10:FF:000026">
    <property type="entry name" value="Adenine DNA glycosylase"/>
    <property type="match status" value="1"/>
</dbReference>
<evidence type="ECO:0000256" key="11">
    <source>
        <dbReference type="ARBA" id="ARBA00023204"/>
    </source>
</evidence>
<dbReference type="Gene3D" id="1.10.340.30">
    <property type="entry name" value="Hypothetical protein, domain 2"/>
    <property type="match status" value="1"/>
</dbReference>
<gene>
    <name evidence="16" type="ORF">ZIOFF_037740</name>
</gene>
<keyword evidence="9 13" id="KW-0408">Iron</keyword>
<keyword evidence="10" id="KW-0411">Iron-sulfur</keyword>
<dbReference type="InterPro" id="IPR011257">
    <property type="entry name" value="DNA_glycosylase"/>
</dbReference>
<dbReference type="EMBL" id="JACMSC010000010">
    <property type="protein sequence ID" value="KAG6505384.1"/>
    <property type="molecule type" value="Genomic_DNA"/>
</dbReference>
<dbReference type="SMART" id="SM00478">
    <property type="entry name" value="ENDO3c"/>
    <property type="match status" value="1"/>
</dbReference>
<dbReference type="Proteomes" id="UP000734854">
    <property type="component" value="Unassembled WGS sequence"/>
</dbReference>
<dbReference type="Pfam" id="PF00730">
    <property type="entry name" value="HhH-GPD"/>
    <property type="match status" value="1"/>
</dbReference>
<dbReference type="PANTHER" id="PTHR42944:SF1">
    <property type="entry name" value="ADENINE DNA GLYCOSYLASE"/>
    <property type="match status" value="1"/>
</dbReference>
<sequence>MEARGRRRIKGEESSNAKKRNTRPRQAAKEPSTERDPQGQGEDLYTSPLPLPDIEDFSPDDARRIRASLLDWYDAHRRDLPWRRTKTSSRGTVNRSETESKVEAESAYAVWVSEVMLQQTRVSTVISYYNRWMDKWPTIHHLAAASQEEVNEMWAGLGYYRRARFLLEGAKSIVQGGMFPQTAAELLKVQGIGDYTAGAIASIAFNEFIGKSFQAVPVVDGNVVRVISRLKAITANPKKSATVKGICHTTFKFALHCRKLASLLVDPLRPGDFNQAMMELGATLCSTMNPQCCACPISDNCVAFSLSKSEESIEVTDYPTKVAKAKQRHDFAAVCFVQLTEETGEESLKRCSNKDMLLLVKRPNEGLLAGLWEFPSVLMDERVDIDSRRRSVDKFLRKLFHIKIWENCEVVLREDVGECIHVFSHIRLHMHIELLILKLNGGLNQFYESNQFSSSWKCVDAKSIRTMGLTSGVRKVYNMVEDFKRKKITTSIRRSKKEAQNVSCMMQFWKILDDGVLLSFFFPLKESRLYFWLTKVKFIPKYKRRKKIEG</sequence>
<dbReference type="Gene3D" id="1.10.1670.10">
    <property type="entry name" value="Helix-hairpin-Helix base-excision DNA repair enzymes (C-terminal)"/>
    <property type="match status" value="1"/>
</dbReference>
<evidence type="ECO:0000256" key="10">
    <source>
        <dbReference type="ARBA" id="ARBA00023014"/>
    </source>
</evidence>